<evidence type="ECO:0000313" key="3">
    <source>
        <dbReference type="EMBL" id="GAT45487.1"/>
    </source>
</evidence>
<evidence type="ECO:0000256" key="2">
    <source>
        <dbReference type="SAM" id="MobiDB-lite"/>
    </source>
</evidence>
<evidence type="ECO:0008006" key="5">
    <source>
        <dbReference type="Google" id="ProtNLM"/>
    </source>
</evidence>
<sequence length="926" mass="104781">MSKRPLPAGNPDSERPKRRARASSVVWDEPVPLPPSGSSTPPPTTSAPRGVAWGASVPLPSTSQVASATGPQPGTLWGTSVPLPPNATLLPAVRGLGPRVAQSRAVSGTVWYPPVPLAARPESEEPLFPTESATEHPSLPPPDVPKPTETFDPRKHVRKQFIIHAVTSKKSAYDYVKALVKLTNNSNPNSVPDRYKEFILACRVWRFLALQRRTGQALSFQIDHHYLNIRRPGSMAVRCPACPEVSVNITLDALNNIPDDKRHIATLFVSADGNFKLQRKNKKEDPEDFALNDGNAYFVPTADYRHFVEVTKADVRVPEEEGVCDHLRVIRTQNISKFKNCVINGVVAIVCARHGFYMPQGMVDLPNGEAYKLTDYALSYALAEARYLRWIKLTYDIWCKYGIKLVPRFLEYFPEMADIIARINGAIGKLHLPGHKAFCQKVYSLWFQPHVGHLSGEIVETGWAEHKLTGGSTREMNDGHRHDVIDGTSDHWNWEKTLRMPSTLLRDYRDAMSELRILADYWKAVDNRAHQEHAAEVREWAVMSVAPKINVPNKGDVISVFEATFQSAEHTHRHNTDAALIEALIELELEKAELEKLIKENVSEKELRSSAEHKVRAARKAFYKKLVNIRSALLEREPRLGPHMKEVDFDHPEKAAILAPSEFDASQRTSLGLLGLAAVEFELRIEQGLEALRRLRQEIHMYNWTVDEKQAQVHGVGATTRAQAYLKALLGHIMAAGDAYRRSFKALQALGLPPTDTRFQPRGQGGLKLMKPGRKQRAEPWFWHVARPSGQSKDQEKAWELEMDRVQWFRARAAWQRATEEVEILEAELQRVPSRFERDRQIWTEIAEQELRMQNRDNTGWRAYAFRKAAMYERLRDECRQAAAEAPKLIEKDMNADLSQEAIKERREALEAEHRVRTSLASAAAI</sequence>
<feature type="region of interest" description="Disordered" evidence="2">
    <location>
        <begin position="1"/>
        <end position="77"/>
    </location>
</feature>
<protein>
    <recommendedName>
        <fullName evidence="5">CxC2-like cysteine cluster KDZ transposase-associated domain-containing protein</fullName>
    </recommendedName>
</protein>
<feature type="region of interest" description="Disordered" evidence="2">
    <location>
        <begin position="122"/>
        <end position="150"/>
    </location>
</feature>
<dbReference type="Proteomes" id="UP000815677">
    <property type="component" value="Unassembled WGS sequence"/>
</dbReference>
<accession>A0ABQ0L4Q4</accession>
<proteinExistence type="predicted"/>
<dbReference type="PANTHER" id="PTHR33104">
    <property type="entry name" value="SI:DKEY-29D5.2"/>
    <property type="match status" value="1"/>
</dbReference>
<dbReference type="EMBL" id="DF841376">
    <property type="protein sequence ID" value="GAT45487.1"/>
    <property type="molecule type" value="Genomic_DNA"/>
</dbReference>
<dbReference type="Pfam" id="PF18758">
    <property type="entry name" value="KDZ"/>
    <property type="match status" value="1"/>
</dbReference>
<feature type="coiled-coil region" evidence="1">
    <location>
        <begin position="872"/>
        <end position="915"/>
    </location>
</feature>
<evidence type="ECO:0000313" key="4">
    <source>
        <dbReference type="Proteomes" id="UP000815677"/>
    </source>
</evidence>
<dbReference type="PANTHER" id="PTHR33104:SF2">
    <property type="entry name" value="CXC3 LIKE CYSTEINE CLUSTER DOMAIN-CONTAINING PROTEIN"/>
    <property type="match status" value="1"/>
</dbReference>
<evidence type="ECO:0000256" key="1">
    <source>
        <dbReference type="SAM" id="Coils"/>
    </source>
</evidence>
<organism evidence="3 4">
    <name type="scientific">Mycena chlorophos</name>
    <name type="common">Agaric fungus</name>
    <name type="synonym">Agaricus chlorophos</name>
    <dbReference type="NCBI Taxonomy" id="658473"/>
    <lineage>
        <taxon>Eukaryota</taxon>
        <taxon>Fungi</taxon>
        <taxon>Dikarya</taxon>
        <taxon>Basidiomycota</taxon>
        <taxon>Agaricomycotina</taxon>
        <taxon>Agaricomycetes</taxon>
        <taxon>Agaricomycetidae</taxon>
        <taxon>Agaricales</taxon>
        <taxon>Marasmiineae</taxon>
        <taxon>Mycenaceae</taxon>
        <taxon>Mycena</taxon>
    </lineage>
</organism>
<feature type="coiled-coil region" evidence="1">
    <location>
        <begin position="577"/>
        <end position="607"/>
    </location>
</feature>
<keyword evidence="4" id="KW-1185">Reference proteome</keyword>
<keyword evidence="1" id="KW-0175">Coiled coil</keyword>
<dbReference type="InterPro" id="IPR040521">
    <property type="entry name" value="KDZ"/>
</dbReference>
<gene>
    <name evidence="3" type="ORF">MCHLO_03062</name>
</gene>
<feature type="coiled-coil region" evidence="1">
    <location>
        <begin position="678"/>
        <end position="712"/>
    </location>
</feature>
<reference evidence="3" key="1">
    <citation type="submission" date="2014-09" db="EMBL/GenBank/DDBJ databases">
        <title>Genome sequence of the luminous mushroom Mycena chlorophos for searching fungal bioluminescence genes.</title>
        <authorList>
            <person name="Tanaka Y."/>
            <person name="Kasuga D."/>
            <person name="Oba Y."/>
            <person name="Hase S."/>
            <person name="Sato K."/>
            <person name="Oba Y."/>
            <person name="Sakakibara Y."/>
        </authorList>
    </citation>
    <scope>NUCLEOTIDE SEQUENCE</scope>
</reference>
<feature type="compositionally biased region" description="Polar residues" evidence="2">
    <location>
        <begin position="59"/>
        <end position="72"/>
    </location>
</feature>
<name>A0ABQ0L4Q4_MYCCL</name>
<feature type="compositionally biased region" description="Pro residues" evidence="2">
    <location>
        <begin position="31"/>
        <end position="45"/>
    </location>
</feature>